<protein>
    <recommendedName>
        <fullName evidence="1">ATP-sulfurylase PUA-like domain-containing protein</fullName>
    </recommendedName>
</protein>
<dbReference type="EMBL" id="UINC01174426">
    <property type="protein sequence ID" value="SVD80545.1"/>
    <property type="molecule type" value="Genomic_DNA"/>
</dbReference>
<name>A0A382YCJ0_9ZZZZ</name>
<organism evidence="2">
    <name type="scientific">marine metagenome</name>
    <dbReference type="NCBI Taxonomy" id="408172"/>
    <lineage>
        <taxon>unclassified sequences</taxon>
        <taxon>metagenomes</taxon>
        <taxon>ecological metagenomes</taxon>
    </lineage>
</organism>
<dbReference type="Pfam" id="PF14306">
    <property type="entry name" value="PUA_2"/>
    <property type="match status" value="1"/>
</dbReference>
<evidence type="ECO:0000259" key="1">
    <source>
        <dbReference type="Pfam" id="PF14306"/>
    </source>
</evidence>
<sequence>MSELVLPHGSKTLLPLVLEGNAITTELEKAKSLPKITCSSREFGDVIMLGIGGFTPLDGFMTKIDWHSVC</sequence>
<dbReference type="AlphaFoldDB" id="A0A382YCJ0"/>
<dbReference type="Gene3D" id="3.10.400.10">
    <property type="entry name" value="Sulfate adenylyltransferase"/>
    <property type="match status" value="1"/>
</dbReference>
<evidence type="ECO:0000313" key="2">
    <source>
        <dbReference type="EMBL" id="SVD80545.1"/>
    </source>
</evidence>
<feature type="domain" description="ATP-sulfurylase PUA-like" evidence="1">
    <location>
        <begin position="7"/>
        <end position="70"/>
    </location>
</feature>
<dbReference type="InterPro" id="IPR025980">
    <property type="entry name" value="ATP-Sase_PUA-like_dom"/>
</dbReference>
<dbReference type="SUPFAM" id="SSF88697">
    <property type="entry name" value="PUA domain-like"/>
    <property type="match status" value="1"/>
</dbReference>
<reference evidence="2" key="1">
    <citation type="submission" date="2018-05" db="EMBL/GenBank/DDBJ databases">
        <authorList>
            <person name="Lanie J.A."/>
            <person name="Ng W.-L."/>
            <person name="Kazmierczak K.M."/>
            <person name="Andrzejewski T.M."/>
            <person name="Davidsen T.M."/>
            <person name="Wayne K.J."/>
            <person name="Tettelin H."/>
            <person name="Glass J.I."/>
            <person name="Rusch D."/>
            <person name="Podicherti R."/>
            <person name="Tsui H.-C.T."/>
            <person name="Winkler M.E."/>
        </authorList>
    </citation>
    <scope>NUCLEOTIDE SEQUENCE</scope>
</reference>
<proteinExistence type="predicted"/>
<feature type="non-terminal residue" evidence="2">
    <location>
        <position position="70"/>
    </location>
</feature>
<dbReference type="InterPro" id="IPR015947">
    <property type="entry name" value="PUA-like_sf"/>
</dbReference>
<gene>
    <name evidence="2" type="ORF">METZ01_LOCUS433399</name>
</gene>
<accession>A0A382YCJ0</accession>